<dbReference type="CDD" id="cd01650">
    <property type="entry name" value="RT_nLTR_like"/>
    <property type="match status" value="1"/>
</dbReference>
<organism evidence="5 6">
    <name type="scientific">Artemisia annua</name>
    <name type="common">Sweet wormwood</name>
    <dbReference type="NCBI Taxonomy" id="35608"/>
    <lineage>
        <taxon>Eukaryota</taxon>
        <taxon>Viridiplantae</taxon>
        <taxon>Streptophyta</taxon>
        <taxon>Embryophyta</taxon>
        <taxon>Tracheophyta</taxon>
        <taxon>Spermatophyta</taxon>
        <taxon>Magnoliopsida</taxon>
        <taxon>eudicotyledons</taxon>
        <taxon>Gunneridae</taxon>
        <taxon>Pentapetalae</taxon>
        <taxon>asterids</taxon>
        <taxon>campanulids</taxon>
        <taxon>Asterales</taxon>
        <taxon>Asteraceae</taxon>
        <taxon>Asteroideae</taxon>
        <taxon>Anthemideae</taxon>
        <taxon>Artemisiinae</taxon>
        <taxon>Artemisia</taxon>
    </lineage>
</organism>
<dbReference type="Pfam" id="PF00076">
    <property type="entry name" value="RRM_1"/>
    <property type="match status" value="1"/>
</dbReference>
<feature type="domain" description="Reverse transcriptase" evidence="4">
    <location>
        <begin position="911"/>
        <end position="1189"/>
    </location>
</feature>
<dbReference type="Pfam" id="PF00078">
    <property type="entry name" value="RVT_1"/>
    <property type="match status" value="1"/>
</dbReference>
<comment type="caution">
    <text evidence="5">The sequence shown here is derived from an EMBL/GenBank/DDBJ whole genome shotgun (WGS) entry which is preliminary data.</text>
</comment>
<dbReference type="STRING" id="35608.A0A2U1PI57"/>
<dbReference type="SMART" id="SM00360">
    <property type="entry name" value="RRM"/>
    <property type="match status" value="1"/>
</dbReference>
<dbReference type="PANTHER" id="PTHR33116">
    <property type="entry name" value="REVERSE TRANSCRIPTASE ZINC-BINDING DOMAIN-CONTAINING PROTEIN-RELATED-RELATED"/>
    <property type="match status" value="1"/>
</dbReference>
<keyword evidence="5" id="KW-0548">Nucleotidyltransferase</keyword>
<keyword evidence="1" id="KW-0694">RNA-binding</keyword>
<dbReference type="PANTHER" id="PTHR33116:SF79">
    <property type="entry name" value="REVERSE TRANSCRIPTASE DOMAIN, ZINC FINGER, CCHC-TYPE-RELATED"/>
    <property type="match status" value="1"/>
</dbReference>
<dbReference type="InterPro" id="IPR012677">
    <property type="entry name" value="Nucleotide-bd_a/b_plait_sf"/>
</dbReference>
<evidence type="ECO:0000313" key="6">
    <source>
        <dbReference type="Proteomes" id="UP000245207"/>
    </source>
</evidence>
<dbReference type="Gene3D" id="3.60.10.10">
    <property type="entry name" value="Endonuclease/exonuclease/phosphatase"/>
    <property type="match status" value="1"/>
</dbReference>
<dbReference type="InterPro" id="IPR035979">
    <property type="entry name" value="RBD_domain_sf"/>
</dbReference>
<dbReference type="EMBL" id="PKPP01001117">
    <property type="protein sequence ID" value="PWA85454.1"/>
    <property type="molecule type" value="Genomic_DNA"/>
</dbReference>
<dbReference type="SUPFAM" id="SSF56219">
    <property type="entry name" value="DNase I-like"/>
    <property type="match status" value="1"/>
</dbReference>
<dbReference type="InterPro" id="IPR000504">
    <property type="entry name" value="RRM_dom"/>
</dbReference>
<dbReference type="Gene3D" id="3.30.70.330">
    <property type="match status" value="1"/>
</dbReference>
<reference evidence="5 6" key="1">
    <citation type="journal article" date="2018" name="Mol. Plant">
        <title>The genome of Artemisia annua provides insight into the evolution of Asteraceae family and artemisinin biosynthesis.</title>
        <authorList>
            <person name="Shen Q."/>
            <person name="Zhang L."/>
            <person name="Liao Z."/>
            <person name="Wang S."/>
            <person name="Yan T."/>
            <person name="Shi P."/>
            <person name="Liu M."/>
            <person name="Fu X."/>
            <person name="Pan Q."/>
            <person name="Wang Y."/>
            <person name="Lv Z."/>
            <person name="Lu X."/>
            <person name="Zhang F."/>
            <person name="Jiang W."/>
            <person name="Ma Y."/>
            <person name="Chen M."/>
            <person name="Hao X."/>
            <person name="Li L."/>
            <person name="Tang Y."/>
            <person name="Lv G."/>
            <person name="Zhou Y."/>
            <person name="Sun X."/>
            <person name="Brodelius P.E."/>
            <person name="Rose J.K.C."/>
            <person name="Tang K."/>
        </authorList>
    </citation>
    <scope>NUCLEOTIDE SEQUENCE [LARGE SCALE GENOMIC DNA]</scope>
    <source>
        <strain evidence="6">cv. Huhao1</strain>
        <tissue evidence="5">Leaf</tissue>
    </source>
</reference>
<dbReference type="InterPro" id="IPR036691">
    <property type="entry name" value="Endo/exonu/phosph_ase_sf"/>
</dbReference>
<evidence type="ECO:0000259" key="3">
    <source>
        <dbReference type="PROSITE" id="PS50102"/>
    </source>
</evidence>
<name>A0A2U1PI57_ARTAN</name>
<sequence>MGMSTLGGKSEWRWTFRSDKNRKYGNQTGTATNPNTKDLKNIATSVYVTNFPKSWEARDLWKACQVFGTLVDVYIARKMSKLGRRFAFVRFIKVCNVDSLISRMNEAWYRTYHLFASVSRFERKTNVEEKRKPNVPVHVQNRTFVPNDNKKGSYASLFKHQSDVNIMEQEKKKKVVYLEQSDMSSITDEGTILLGKVRELSLIENIQVVCTKEGFHNVDVNYLGGSWVWMDFDNRKACLRFKQHEDMQFYFTKLCPLTKDFVVDDKVVWVRIEGLPIVAWSTRAFKKIAKEWGEVMYVDDEGGAVGNGRICIKTKAGCEVGGELKVMLAGSCYNVWVKELSEWVPKVNKQQEESKGDWDTSVDDNPIESQSMEDQNGVDDCNLQEEEIDSVPPVQNGLVRDDDVPLKEGIEGQMKDGQENSGKIQGESNEVQKCSFSQNSVYNPVEAKTSSNATSLINDMSRFIEIGCALGYDMKGCQASLENLINGIHETRLSKIDMWMVKQLWGNMSFDFATSSAIGLSGGIMSIWDPLVFSCHKIASYQNVLVVHGEWLLDKFKCTIMNVYAPQDIGQKRLLWTFITDYMSDNVGNYILLGDYSAVRVEGERWGCQFSRREATDFNRFIDKARLLEVPMGGYAFTRLSLDGKKMSKLDRFFISEGVSAVMDYGPKVFRFFNSWMDENDFEHVVVSAWNGDDEMVHGGAAIKFKNKLKRLKENIKCWWQETKNRKYMERHTLLDEIKQVDDLLDQGLATDEDKFNQSQARSKLYSLDSKETKDLAQKAKIKWSIEGDENSRYFHGIINSKRRYLAIRGIKQEGAWVSDPNQVKEVFLNHFRGKFSRMENISVSQRSARFKSLSEQQSNMLIGPISMQELKDAVWSCGNDKAPGPDGFTFSLVKKYWELFKTDILQFVTEFFVTGFIPTGCNSSFITLIPKVINPMGVNDYRPISLIGIQYKIIAKVLALRLAKVVDSIVSLEQTAFVKGRQILDGPMLVNEVLAWYKKKKKRAMVLKIDFEKAFDSVSWEFLDRMMEFMHFPTQWRKWIRASLHSARASILINGSPTTEFRLQRGLRQGDPLSPFLFIIAMEGLHVAMEDAIASNFFQGLKIGSDELMISHLFYADDVLFMGEWSSTNIHNLLIILHYFYMSSGLKINLHKSKLYGIGVTANEVQSMAHHVRVCQDKLPFDYLGLPVGGEMSRTKAWEGLVDRFHKRLSKWKANSLSIGGRAMLIKTVLGSLGIYYFSLFVLPVTVAKVLERIRARFFWGGGDEVKKIPWVKWELVMASYENGGLNIGSLEAFNVSLLLKWRWRFVTNSHMLWVRVIKKIYGDDGGFDHQVNRGSGTQPWARIIKLHSRLVDKGIDIGARLTKRVGNGSDTRFWKEKWIAGNALSSLYPRLYALEVNSGCTVADRWNNGVWDWKWRRTIRGGIEQCQFTDLMASLSEFSCSDVPDRWCWDLDTQGEFLVKTTRIWLDNLIPPSYSQATRWNALVPRKVNILFWRVALDRIPTRSNLLSRGINISDVVCAICGNEIEDRDHVFSSCEVAVSTWQTVFRWLHLSPVTMGSINDTMQWVDSCRMSEKKKKVIEAQCHGGSPAMTPGYPKRVVALRLVGSQCRAGTQVPCFPQYSFRSNFLHQVVTQLPKMTRFHSFRPFASFSGSEASNVRASKLVFNIINHTCSAQLRTTS</sequence>
<gene>
    <name evidence="5" type="ORF">CTI12_AA149610</name>
</gene>
<protein>
    <submittedName>
        <fullName evidence="5">RNA-directed DNA polymerase, eukaryota, Reverse transcriptase zinc-binding domain protein</fullName>
    </submittedName>
</protein>
<dbReference type="PROSITE" id="PS50102">
    <property type="entry name" value="RRM"/>
    <property type="match status" value="1"/>
</dbReference>
<dbReference type="OrthoDB" id="691957at2759"/>
<dbReference type="SUPFAM" id="SSF54928">
    <property type="entry name" value="RNA-binding domain, RBD"/>
    <property type="match status" value="1"/>
</dbReference>
<keyword evidence="5" id="KW-0695">RNA-directed DNA polymerase</keyword>
<dbReference type="GO" id="GO:0003723">
    <property type="term" value="F:RNA binding"/>
    <property type="evidence" value="ECO:0007669"/>
    <property type="project" value="UniProtKB-UniRule"/>
</dbReference>
<proteinExistence type="predicted"/>
<feature type="region of interest" description="Disordered" evidence="2">
    <location>
        <begin position="348"/>
        <end position="377"/>
    </location>
</feature>
<evidence type="ECO:0000259" key="4">
    <source>
        <dbReference type="PROSITE" id="PS50878"/>
    </source>
</evidence>
<dbReference type="PROSITE" id="PS50878">
    <property type="entry name" value="RT_POL"/>
    <property type="match status" value="1"/>
</dbReference>
<accession>A0A2U1PI57</accession>
<dbReference type="InterPro" id="IPR000477">
    <property type="entry name" value="RT_dom"/>
</dbReference>
<evidence type="ECO:0000256" key="2">
    <source>
        <dbReference type="SAM" id="MobiDB-lite"/>
    </source>
</evidence>
<keyword evidence="5" id="KW-0808">Transferase</keyword>
<dbReference type="Pfam" id="PF13966">
    <property type="entry name" value="zf-RVT"/>
    <property type="match status" value="1"/>
</dbReference>
<dbReference type="SUPFAM" id="SSF56672">
    <property type="entry name" value="DNA/RNA polymerases"/>
    <property type="match status" value="1"/>
</dbReference>
<feature type="compositionally biased region" description="Basic and acidic residues" evidence="2">
    <location>
        <begin position="349"/>
        <end position="358"/>
    </location>
</feature>
<dbReference type="GO" id="GO:0003964">
    <property type="term" value="F:RNA-directed DNA polymerase activity"/>
    <property type="evidence" value="ECO:0007669"/>
    <property type="project" value="UniProtKB-KW"/>
</dbReference>
<dbReference type="Proteomes" id="UP000245207">
    <property type="component" value="Unassembled WGS sequence"/>
</dbReference>
<evidence type="ECO:0000313" key="5">
    <source>
        <dbReference type="EMBL" id="PWA85454.1"/>
    </source>
</evidence>
<dbReference type="CDD" id="cd00590">
    <property type="entry name" value="RRM_SF"/>
    <property type="match status" value="1"/>
</dbReference>
<keyword evidence="6" id="KW-1185">Reference proteome</keyword>
<evidence type="ECO:0000256" key="1">
    <source>
        <dbReference type="PROSITE-ProRule" id="PRU00176"/>
    </source>
</evidence>
<dbReference type="InterPro" id="IPR026960">
    <property type="entry name" value="RVT-Znf"/>
</dbReference>
<feature type="domain" description="RRM" evidence="3">
    <location>
        <begin position="44"/>
        <end position="132"/>
    </location>
</feature>
<dbReference type="InterPro" id="IPR043502">
    <property type="entry name" value="DNA/RNA_pol_sf"/>
</dbReference>